<keyword evidence="2 4" id="KW-0238">DNA-binding</keyword>
<protein>
    <submittedName>
        <fullName evidence="6">AcrR family transcriptional regulator</fullName>
    </submittedName>
</protein>
<organism evidence="6 7">
    <name type="scientific">Sphingomonas prati</name>
    <dbReference type="NCBI Taxonomy" id="1843237"/>
    <lineage>
        <taxon>Bacteria</taxon>
        <taxon>Pseudomonadati</taxon>
        <taxon>Pseudomonadota</taxon>
        <taxon>Alphaproteobacteria</taxon>
        <taxon>Sphingomonadales</taxon>
        <taxon>Sphingomonadaceae</taxon>
        <taxon>Sphingomonas</taxon>
    </lineage>
</organism>
<dbReference type="PANTHER" id="PTHR30055:SF234">
    <property type="entry name" value="HTH-TYPE TRANSCRIPTIONAL REGULATOR BETI"/>
    <property type="match status" value="1"/>
</dbReference>
<evidence type="ECO:0000256" key="4">
    <source>
        <dbReference type="PROSITE-ProRule" id="PRU00335"/>
    </source>
</evidence>
<name>A0A7W9BR05_9SPHN</name>
<dbReference type="PROSITE" id="PS01081">
    <property type="entry name" value="HTH_TETR_1"/>
    <property type="match status" value="1"/>
</dbReference>
<accession>A0A7W9BR05</accession>
<proteinExistence type="predicted"/>
<keyword evidence="1" id="KW-0805">Transcription regulation</keyword>
<dbReference type="Gene3D" id="1.10.357.10">
    <property type="entry name" value="Tetracycline Repressor, domain 2"/>
    <property type="match status" value="1"/>
</dbReference>
<evidence type="ECO:0000313" key="7">
    <source>
        <dbReference type="Proteomes" id="UP000546701"/>
    </source>
</evidence>
<evidence type="ECO:0000256" key="2">
    <source>
        <dbReference type="ARBA" id="ARBA00023125"/>
    </source>
</evidence>
<dbReference type="SUPFAM" id="SSF46689">
    <property type="entry name" value="Homeodomain-like"/>
    <property type="match status" value="1"/>
</dbReference>
<dbReference type="GO" id="GO:0003700">
    <property type="term" value="F:DNA-binding transcription factor activity"/>
    <property type="evidence" value="ECO:0007669"/>
    <property type="project" value="TreeGrafter"/>
</dbReference>
<feature type="domain" description="HTH tetR-type" evidence="5">
    <location>
        <begin position="19"/>
        <end position="79"/>
    </location>
</feature>
<dbReference type="AlphaFoldDB" id="A0A7W9BR05"/>
<gene>
    <name evidence="6" type="ORF">FHS99_000489</name>
</gene>
<evidence type="ECO:0000313" key="6">
    <source>
        <dbReference type="EMBL" id="MBB5728033.1"/>
    </source>
</evidence>
<evidence type="ECO:0000259" key="5">
    <source>
        <dbReference type="PROSITE" id="PS50977"/>
    </source>
</evidence>
<dbReference type="EMBL" id="JACIJR010000001">
    <property type="protein sequence ID" value="MBB5728033.1"/>
    <property type="molecule type" value="Genomic_DNA"/>
</dbReference>
<evidence type="ECO:0000256" key="3">
    <source>
        <dbReference type="ARBA" id="ARBA00023163"/>
    </source>
</evidence>
<dbReference type="InterPro" id="IPR001647">
    <property type="entry name" value="HTH_TetR"/>
</dbReference>
<dbReference type="OrthoDB" id="9808189at2"/>
<dbReference type="Pfam" id="PF00440">
    <property type="entry name" value="TetR_N"/>
    <property type="match status" value="1"/>
</dbReference>
<feature type="DNA-binding region" description="H-T-H motif" evidence="4">
    <location>
        <begin position="42"/>
        <end position="61"/>
    </location>
</feature>
<dbReference type="InterPro" id="IPR050109">
    <property type="entry name" value="HTH-type_TetR-like_transc_reg"/>
</dbReference>
<comment type="caution">
    <text evidence="6">The sequence shown here is derived from an EMBL/GenBank/DDBJ whole genome shotgun (WGS) entry which is preliminary data.</text>
</comment>
<dbReference type="Proteomes" id="UP000546701">
    <property type="component" value="Unassembled WGS sequence"/>
</dbReference>
<sequence>MDIETIVAKARAPQQGRSKASFERMLVTAEQLMTERGSDEFTLNEVARHGKVSIGSIYCRFDSKDDMVRVVQLRVLERVDADVLAAIAAVQAEARDLTDMVHHMVQAVAEALRRFADVMRPLMLRASSDPIVAAIGKRSYARASNAVIAAILTHRDEIRHPDPEHAADAGYRIVYASIARYLGFGSSIDAAWEGDWTELKVDLGDMFAAYLAMPPRMPATAT</sequence>
<dbReference type="PANTHER" id="PTHR30055">
    <property type="entry name" value="HTH-TYPE TRANSCRIPTIONAL REGULATOR RUTR"/>
    <property type="match status" value="1"/>
</dbReference>
<dbReference type="PROSITE" id="PS50977">
    <property type="entry name" value="HTH_TETR_2"/>
    <property type="match status" value="1"/>
</dbReference>
<keyword evidence="3" id="KW-0804">Transcription</keyword>
<evidence type="ECO:0000256" key="1">
    <source>
        <dbReference type="ARBA" id="ARBA00023015"/>
    </source>
</evidence>
<dbReference type="InterPro" id="IPR023772">
    <property type="entry name" value="DNA-bd_HTH_TetR-type_CS"/>
</dbReference>
<dbReference type="InterPro" id="IPR009057">
    <property type="entry name" value="Homeodomain-like_sf"/>
</dbReference>
<dbReference type="GO" id="GO:0000976">
    <property type="term" value="F:transcription cis-regulatory region binding"/>
    <property type="evidence" value="ECO:0007669"/>
    <property type="project" value="TreeGrafter"/>
</dbReference>
<dbReference type="RefSeq" id="WP_157174993.1">
    <property type="nucleotide sequence ID" value="NZ_BMJP01000001.1"/>
</dbReference>
<keyword evidence="7" id="KW-1185">Reference proteome</keyword>
<reference evidence="6 7" key="1">
    <citation type="submission" date="2020-08" db="EMBL/GenBank/DDBJ databases">
        <title>Genomic Encyclopedia of Type Strains, Phase IV (KMG-IV): sequencing the most valuable type-strain genomes for metagenomic binning, comparative biology and taxonomic classification.</title>
        <authorList>
            <person name="Goeker M."/>
        </authorList>
    </citation>
    <scope>NUCLEOTIDE SEQUENCE [LARGE SCALE GENOMIC DNA]</scope>
    <source>
        <strain evidence="6 7">DSM 103336</strain>
    </source>
</reference>